<evidence type="ECO:0000259" key="9">
    <source>
        <dbReference type="PROSITE" id="PS51645"/>
    </source>
</evidence>
<dbReference type="Pfam" id="PF03441">
    <property type="entry name" value="FAD_binding_7"/>
    <property type="match status" value="1"/>
</dbReference>
<organism evidence="10 11">
    <name type="scientific">Sordaria macrospora</name>
    <dbReference type="NCBI Taxonomy" id="5147"/>
    <lineage>
        <taxon>Eukaryota</taxon>
        <taxon>Fungi</taxon>
        <taxon>Dikarya</taxon>
        <taxon>Ascomycota</taxon>
        <taxon>Pezizomycotina</taxon>
        <taxon>Sordariomycetes</taxon>
        <taxon>Sordariomycetidae</taxon>
        <taxon>Sordariales</taxon>
        <taxon>Sordariaceae</taxon>
        <taxon>Sordaria</taxon>
    </lineage>
</organism>
<name>A0A8S8ZRL0_SORMA</name>
<keyword evidence="4 6" id="KW-0274">FAD</keyword>
<dbReference type="Gene3D" id="3.40.50.620">
    <property type="entry name" value="HUPs"/>
    <property type="match status" value="1"/>
</dbReference>
<accession>A0A8S8ZRL0</accession>
<dbReference type="InterPro" id="IPR014729">
    <property type="entry name" value="Rossmann-like_a/b/a_fold"/>
</dbReference>
<evidence type="ECO:0000256" key="7">
    <source>
        <dbReference type="PIRSR" id="PIRSR602081-2"/>
    </source>
</evidence>
<dbReference type="GO" id="GO:0006950">
    <property type="term" value="P:response to stress"/>
    <property type="evidence" value="ECO:0007669"/>
    <property type="project" value="UniProtKB-ARBA"/>
</dbReference>
<dbReference type="Gene3D" id="1.25.40.80">
    <property type="match status" value="1"/>
</dbReference>
<dbReference type="AlphaFoldDB" id="A0A8S8ZRL0"/>
<comment type="caution">
    <text evidence="10">The sequence shown here is derived from an EMBL/GenBank/DDBJ whole genome shotgun (WGS) entry which is preliminary data.</text>
</comment>
<dbReference type="InterPro" id="IPR005101">
    <property type="entry name" value="Cryptochr/Photolyase_FAD-bd"/>
</dbReference>
<feature type="site" description="Electron transfer via tryptophanyl radical" evidence="7">
    <location>
        <position position="524"/>
    </location>
</feature>
<dbReference type="Pfam" id="PF00875">
    <property type="entry name" value="DNA_photolyase"/>
    <property type="match status" value="1"/>
</dbReference>
<comment type="similarity">
    <text evidence="2">Belongs to the DNA photolyase class-1 family.</text>
</comment>
<evidence type="ECO:0000256" key="6">
    <source>
        <dbReference type="PIRSR" id="PIRSR602081-1"/>
    </source>
</evidence>
<dbReference type="GO" id="GO:0071949">
    <property type="term" value="F:FAD binding"/>
    <property type="evidence" value="ECO:0007669"/>
    <property type="project" value="TreeGrafter"/>
</dbReference>
<feature type="domain" description="Photolyase/cryptochrome alpha/beta" evidence="9">
    <location>
        <begin position="139"/>
        <end position="276"/>
    </location>
</feature>
<dbReference type="PANTHER" id="PTHR11455">
    <property type="entry name" value="CRYPTOCHROME"/>
    <property type="match status" value="1"/>
</dbReference>
<dbReference type="GO" id="GO:0043153">
    <property type="term" value="P:entrainment of circadian clock by photoperiod"/>
    <property type="evidence" value="ECO:0007669"/>
    <property type="project" value="TreeGrafter"/>
</dbReference>
<dbReference type="InterPro" id="IPR002081">
    <property type="entry name" value="Cryptochrome/DNA_photolyase_1"/>
</dbReference>
<evidence type="ECO:0000256" key="3">
    <source>
        <dbReference type="ARBA" id="ARBA00022630"/>
    </source>
</evidence>
<dbReference type="PRINTS" id="PR00147">
    <property type="entry name" value="DNAPHOTLYASE"/>
</dbReference>
<dbReference type="InterPro" id="IPR036134">
    <property type="entry name" value="Crypto/Photolyase_FAD-like_sf"/>
</dbReference>
<evidence type="ECO:0000313" key="11">
    <source>
        <dbReference type="Proteomes" id="UP000433876"/>
    </source>
</evidence>
<feature type="binding site" evidence="6">
    <location>
        <begin position="537"/>
        <end position="539"/>
    </location>
    <ligand>
        <name>FAD</name>
        <dbReference type="ChEBI" id="CHEBI:57692"/>
    </ligand>
</feature>
<dbReference type="GO" id="GO:0006139">
    <property type="term" value="P:nucleobase-containing compound metabolic process"/>
    <property type="evidence" value="ECO:0007669"/>
    <property type="project" value="UniProtKB-ARBA"/>
</dbReference>
<dbReference type="EMBL" id="NMPR01000091">
    <property type="protein sequence ID" value="KAA8630892.1"/>
    <property type="molecule type" value="Genomic_DNA"/>
</dbReference>
<evidence type="ECO:0000256" key="1">
    <source>
        <dbReference type="ARBA" id="ARBA00001932"/>
    </source>
</evidence>
<dbReference type="PROSITE" id="PS51645">
    <property type="entry name" value="PHR_CRY_ALPHA_BETA"/>
    <property type="match status" value="1"/>
</dbReference>
<dbReference type="SUPFAM" id="SSF48173">
    <property type="entry name" value="Cryptochrome/photolyase FAD-binding domain"/>
    <property type="match status" value="1"/>
</dbReference>
<dbReference type="Gene3D" id="1.10.579.10">
    <property type="entry name" value="DNA Cyclobutane Dipyrimidine Photolyase, subunit A, domain 3"/>
    <property type="match status" value="1"/>
</dbReference>
<dbReference type="PROSITE" id="PS00691">
    <property type="entry name" value="DNA_PHOTOLYASES_1_2"/>
    <property type="match status" value="1"/>
</dbReference>
<protein>
    <recommendedName>
        <fullName evidence="9">Photolyase/cryptochrome alpha/beta domain-containing protein</fullName>
    </recommendedName>
</protein>
<keyword evidence="5" id="KW-0157">Chromophore</keyword>
<dbReference type="PROSITE" id="PS00394">
    <property type="entry name" value="DNA_PHOTOLYASES_1_1"/>
    <property type="match status" value="1"/>
</dbReference>
<evidence type="ECO:0000256" key="5">
    <source>
        <dbReference type="ARBA" id="ARBA00022991"/>
    </source>
</evidence>
<dbReference type="FunFam" id="1.10.579.10:FF:000003">
    <property type="entry name" value="Deoxyribodipyrimidine photo-lyase"/>
    <property type="match status" value="1"/>
</dbReference>
<reference evidence="10 11" key="1">
    <citation type="submission" date="2017-07" db="EMBL/GenBank/DDBJ databases">
        <title>Genome sequence of the Sordaria macrospora wild type strain R19027.</title>
        <authorList>
            <person name="Nowrousian M."/>
            <person name="Teichert I."/>
            <person name="Kueck U."/>
        </authorList>
    </citation>
    <scope>NUCLEOTIDE SEQUENCE [LARGE SCALE GENOMIC DNA]</scope>
    <source>
        <strain evidence="10 11">R19027</strain>
        <tissue evidence="10">Mycelium</tissue>
    </source>
</reference>
<evidence type="ECO:0000313" key="10">
    <source>
        <dbReference type="EMBL" id="KAA8630892.1"/>
    </source>
</evidence>
<evidence type="ECO:0000256" key="8">
    <source>
        <dbReference type="SAM" id="MobiDB-lite"/>
    </source>
</evidence>
<dbReference type="Proteomes" id="UP000433876">
    <property type="component" value="Unassembled WGS sequence"/>
</dbReference>
<keyword evidence="3 6" id="KW-0285">Flavoprotein</keyword>
<feature type="binding site" evidence="6">
    <location>
        <position position="436"/>
    </location>
    <ligand>
        <name>FAD</name>
        <dbReference type="ChEBI" id="CHEBI:57692"/>
    </ligand>
</feature>
<dbReference type="GO" id="GO:0005737">
    <property type="term" value="C:cytoplasm"/>
    <property type="evidence" value="ECO:0007669"/>
    <property type="project" value="TreeGrafter"/>
</dbReference>
<dbReference type="InterPro" id="IPR036155">
    <property type="entry name" value="Crypto/Photolyase_N_sf"/>
</dbReference>
<dbReference type="GO" id="GO:0003677">
    <property type="term" value="F:DNA binding"/>
    <property type="evidence" value="ECO:0007669"/>
    <property type="project" value="TreeGrafter"/>
</dbReference>
<feature type="region of interest" description="Disordered" evidence="8">
    <location>
        <begin position="27"/>
        <end position="79"/>
    </location>
</feature>
<feature type="binding site" evidence="6">
    <location>
        <begin position="396"/>
        <end position="400"/>
    </location>
    <ligand>
        <name>FAD</name>
        <dbReference type="ChEBI" id="CHEBI:57692"/>
    </ligand>
</feature>
<dbReference type="GO" id="GO:0032922">
    <property type="term" value="P:circadian regulation of gene expression"/>
    <property type="evidence" value="ECO:0007669"/>
    <property type="project" value="TreeGrafter"/>
</dbReference>
<dbReference type="InterPro" id="IPR018394">
    <property type="entry name" value="DNA_photolyase_1_CS_C"/>
</dbReference>
<dbReference type="InterPro" id="IPR006050">
    <property type="entry name" value="DNA_photolyase_N"/>
</dbReference>
<comment type="cofactor">
    <cofactor evidence="1">
        <name>(6R)-5,10-methylene-5,6,7,8-tetrahydrofolate</name>
        <dbReference type="ChEBI" id="CHEBI:15636"/>
    </cofactor>
</comment>
<proteinExistence type="inferred from homology"/>
<comment type="cofactor">
    <cofactor evidence="6">
        <name>FAD</name>
        <dbReference type="ChEBI" id="CHEBI:57692"/>
    </cofactor>
    <text evidence="6">Binds 1 FAD per subunit.</text>
</comment>
<sequence>MFRTIRISSTPKTSVFLPTITTILQNSKSTMAPSKRKATAPPQTSRINGDPKTDKKRKTTTDAPLPTNPNASLDPLKTPHPFYKDSETHGIVLRKFYPSEMSNARAQAYNNNELPRPIETLYAALAETAALRKSLPVRQAVVHWFKMDLRLHDNRSLWLASQKAQEAGVPLICLYVLSPEDLEAHLRAPIRVDFMLRTLEILKRDLEALGIPLWIETVKKRKDVPKRIEELMQAWGASHLFCAMEYEVDELRREARLVKIFAEGDEKMVAEVVHDTCVVMPGALKSGSGGQYAVYSPWYRAWIKHVEENPDCLEIYEKPLPNPPSTKSKYAHLFTCPIPPAPENKNLPDNDETKARYRALWPAGEHEALKRLHKFCDENIGKYAERRDIPSVEGGTSKLSVHFASGTLSARTAIRAARDRNNTKRLNGGNEGIQRWISEVAWREFYRHVLVGWPYVCMNKPFKPLYSNITWSYNPTHFHAWTSGQTGYPIIDAAMRQVLSTGFMPNRLRMIVASFLAKDLLIDWRMGERYFMEHLIDGDFASNNGGWGFAASVGVDPQPYFRVFNPLLQSEKFDEGGEYIRRWVEELRDLEGGKLGGKGGWIHDPYGRGGEEIRKKLEERGYPRQIVEHKGARERALEAYKSGLARNL</sequence>
<dbReference type="VEuPathDB" id="FungiDB:SMAC_04910"/>
<feature type="site" description="Electron transfer via tryptophanyl radical" evidence="7">
    <location>
        <position position="471"/>
    </location>
</feature>
<evidence type="ECO:0000256" key="4">
    <source>
        <dbReference type="ARBA" id="ARBA00022827"/>
    </source>
</evidence>
<feature type="binding site" evidence="6">
    <location>
        <position position="383"/>
    </location>
    <ligand>
        <name>FAD</name>
        <dbReference type="ChEBI" id="CHEBI:57692"/>
    </ligand>
</feature>
<dbReference type="GO" id="GO:0005634">
    <property type="term" value="C:nucleus"/>
    <property type="evidence" value="ECO:0007669"/>
    <property type="project" value="TreeGrafter"/>
</dbReference>
<evidence type="ECO:0000256" key="2">
    <source>
        <dbReference type="ARBA" id="ARBA00005862"/>
    </source>
</evidence>
<dbReference type="GO" id="GO:0003904">
    <property type="term" value="F:deoxyribodipyrimidine photo-lyase activity"/>
    <property type="evidence" value="ECO:0007669"/>
    <property type="project" value="TreeGrafter"/>
</dbReference>
<gene>
    <name evidence="10" type="ORF">SMACR_04910</name>
</gene>
<dbReference type="PANTHER" id="PTHR11455:SF18">
    <property type="entry name" value="SI:CH1073-390K14.1"/>
    <property type="match status" value="1"/>
</dbReference>
<feature type="binding site" evidence="6">
    <location>
        <begin position="439"/>
        <end position="446"/>
    </location>
    <ligand>
        <name>FAD</name>
        <dbReference type="ChEBI" id="CHEBI:57692"/>
    </ligand>
</feature>
<feature type="site" description="Electron transfer via tryptophanyl radical" evidence="7">
    <location>
        <position position="547"/>
    </location>
</feature>
<dbReference type="SUPFAM" id="SSF52425">
    <property type="entry name" value="Cryptochrome/photolyase, N-terminal domain"/>
    <property type="match status" value="1"/>
</dbReference>